<dbReference type="PROSITE" id="PS00831">
    <property type="entry name" value="RIBOSOMAL_L27"/>
    <property type="match status" value="1"/>
</dbReference>
<gene>
    <name evidence="6" type="ORF">KC685_01435</name>
</gene>
<keyword evidence="2 6" id="KW-0689">Ribosomal protein</keyword>
<dbReference type="InterPro" id="IPR018261">
    <property type="entry name" value="Ribosomal_bL27_CS"/>
</dbReference>
<evidence type="ECO:0000256" key="1">
    <source>
        <dbReference type="ARBA" id="ARBA00010797"/>
    </source>
</evidence>
<proteinExistence type="inferred from homology"/>
<evidence type="ECO:0000313" key="7">
    <source>
        <dbReference type="Proteomes" id="UP000741282"/>
    </source>
</evidence>
<dbReference type="SUPFAM" id="SSF110324">
    <property type="entry name" value="Ribosomal L27 protein-like"/>
    <property type="match status" value="1"/>
</dbReference>
<dbReference type="PANTHER" id="PTHR15893:SF0">
    <property type="entry name" value="LARGE RIBOSOMAL SUBUNIT PROTEIN BL27M"/>
    <property type="match status" value="1"/>
</dbReference>
<keyword evidence="3" id="KW-0687">Ribonucleoprotein</keyword>
<organism evidence="6 7">
    <name type="scientific">Candidatus Dojkabacteria bacterium</name>
    <dbReference type="NCBI Taxonomy" id="2099670"/>
    <lineage>
        <taxon>Bacteria</taxon>
        <taxon>Candidatus Dojkabacteria</taxon>
    </lineage>
</organism>
<name>A0A955I1E4_9BACT</name>
<reference evidence="6" key="1">
    <citation type="submission" date="2020-04" db="EMBL/GenBank/DDBJ databases">
        <authorList>
            <person name="Zhang T."/>
        </authorList>
    </citation>
    <scope>NUCLEOTIDE SEQUENCE</scope>
    <source>
        <strain evidence="6">HKST-UBA17</strain>
    </source>
</reference>
<evidence type="ECO:0000313" key="6">
    <source>
        <dbReference type="EMBL" id="MCA9376567.1"/>
    </source>
</evidence>
<dbReference type="PRINTS" id="PR00063">
    <property type="entry name" value="RIBOSOMALL27"/>
</dbReference>
<dbReference type="Proteomes" id="UP000741282">
    <property type="component" value="Unassembled WGS sequence"/>
</dbReference>
<dbReference type="GO" id="GO:0006412">
    <property type="term" value="P:translation"/>
    <property type="evidence" value="ECO:0007669"/>
    <property type="project" value="InterPro"/>
</dbReference>
<evidence type="ECO:0000256" key="5">
    <source>
        <dbReference type="ARBA" id="ARBA00035477"/>
    </source>
</evidence>
<dbReference type="EMBL" id="JAGQLN010000004">
    <property type="protein sequence ID" value="MCA9376567.1"/>
    <property type="molecule type" value="Genomic_DNA"/>
</dbReference>
<evidence type="ECO:0000256" key="4">
    <source>
        <dbReference type="ARBA" id="ARBA00035175"/>
    </source>
</evidence>
<dbReference type="GO" id="GO:0005840">
    <property type="term" value="C:ribosome"/>
    <property type="evidence" value="ECO:0007669"/>
    <property type="project" value="UniProtKB-KW"/>
</dbReference>
<sequence>MSKTAAAGSVKISANVAGKRLGVKKYAGEKVLNGNILIRQRGTVYHAGLNTKVSKDHSIYAISDGVVKFRRMTGKKRSQYYVDVLPTED</sequence>
<comment type="caution">
    <text evidence="6">The sequence shown here is derived from an EMBL/GenBank/DDBJ whole genome shotgun (WGS) entry which is preliminary data.</text>
</comment>
<dbReference type="GO" id="GO:1990904">
    <property type="term" value="C:ribonucleoprotein complex"/>
    <property type="evidence" value="ECO:0007669"/>
    <property type="project" value="UniProtKB-KW"/>
</dbReference>
<evidence type="ECO:0000256" key="2">
    <source>
        <dbReference type="ARBA" id="ARBA00022980"/>
    </source>
</evidence>
<accession>A0A955I1E4</accession>
<protein>
    <recommendedName>
        <fullName evidence="4">Large ribosomal subunit protein bL27</fullName>
    </recommendedName>
    <alternativeName>
        <fullName evidence="5">50S ribosomal protein L27</fullName>
    </alternativeName>
</protein>
<dbReference type="Gene3D" id="2.40.50.100">
    <property type="match status" value="1"/>
</dbReference>
<dbReference type="Pfam" id="PF01016">
    <property type="entry name" value="Ribosomal_L27"/>
    <property type="match status" value="1"/>
</dbReference>
<dbReference type="PANTHER" id="PTHR15893">
    <property type="entry name" value="RIBOSOMAL PROTEIN L27"/>
    <property type="match status" value="1"/>
</dbReference>
<evidence type="ECO:0000256" key="3">
    <source>
        <dbReference type="ARBA" id="ARBA00023274"/>
    </source>
</evidence>
<dbReference type="GO" id="GO:0003735">
    <property type="term" value="F:structural constituent of ribosome"/>
    <property type="evidence" value="ECO:0007669"/>
    <property type="project" value="InterPro"/>
</dbReference>
<comment type="similarity">
    <text evidence="1">Belongs to the bacterial ribosomal protein bL27 family.</text>
</comment>
<dbReference type="InterPro" id="IPR001684">
    <property type="entry name" value="Ribosomal_bL27"/>
</dbReference>
<reference evidence="6" key="2">
    <citation type="journal article" date="2021" name="Microbiome">
        <title>Successional dynamics and alternative stable states in a saline activated sludge microbial community over 9 years.</title>
        <authorList>
            <person name="Wang Y."/>
            <person name="Ye J."/>
            <person name="Ju F."/>
            <person name="Liu L."/>
            <person name="Boyd J.A."/>
            <person name="Deng Y."/>
            <person name="Parks D.H."/>
            <person name="Jiang X."/>
            <person name="Yin X."/>
            <person name="Woodcroft B.J."/>
            <person name="Tyson G.W."/>
            <person name="Hugenholtz P."/>
            <person name="Polz M.F."/>
            <person name="Zhang T."/>
        </authorList>
    </citation>
    <scope>NUCLEOTIDE SEQUENCE</scope>
    <source>
        <strain evidence="6">HKST-UBA17</strain>
    </source>
</reference>
<dbReference type="AlphaFoldDB" id="A0A955I1E4"/>